<name>A0A077AS33_9PROT</name>
<keyword evidence="15" id="KW-1185">Reference proteome</keyword>
<dbReference type="InterPro" id="IPR043429">
    <property type="entry name" value="ArtM/GltK/GlnP/TcyL/YhdX-like"/>
</dbReference>
<dbReference type="FunFam" id="1.10.3720.10:FF:000006">
    <property type="entry name" value="Glutamate/aspartate ABC transporter, permease protein GltK"/>
    <property type="match status" value="1"/>
</dbReference>
<keyword evidence="3 12" id="KW-0813">Transport</keyword>
<evidence type="ECO:0000256" key="3">
    <source>
        <dbReference type="ARBA" id="ARBA00022448"/>
    </source>
</evidence>
<dbReference type="STRING" id="91604.ID47_03315"/>
<feature type="transmembrane region" description="Helical" evidence="12">
    <location>
        <begin position="190"/>
        <end position="208"/>
    </location>
</feature>
<feature type="transmembrane region" description="Helical" evidence="12">
    <location>
        <begin position="55"/>
        <end position="77"/>
    </location>
</feature>
<proteinExistence type="inferred from homology"/>
<evidence type="ECO:0000256" key="1">
    <source>
        <dbReference type="ARBA" id="ARBA00004429"/>
    </source>
</evidence>
<reference evidence="14 15" key="1">
    <citation type="submission" date="2014-07" db="EMBL/GenBank/DDBJ databases">
        <title>Comparative genomic insights into amoeba endosymbionts belonging to the families of Holosporaceae and Candidatus Midichloriaceae within Rickettsiales.</title>
        <authorList>
            <person name="Wang Z."/>
            <person name="Wu M."/>
        </authorList>
    </citation>
    <scope>NUCLEOTIDE SEQUENCE [LARGE SCALE GENOMIC DNA]</scope>
    <source>
        <strain evidence="14">PRA3</strain>
    </source>
</reference>
<comment type="similarity">
    <text evidence="2">Belongs to the binding-protein-dependent transport system permease family. HisMQ subfamily.</text>
</comment>
<dbReference type="InterPro" id="IPR010065">
    <property type="entry name" value="AA_ABC_transptr_permease_3TM"/>
</dbReference>
<evidence type="ECO:0000256" key="9">
    <source>
        <dbReference type="ARBA" id="ARBA00060298"/>
    </source>
</evidence>
<evidence type="ECO:0000259" key="13">
    <source>
        <dbReference type="PROSITE" id="PS50928"/>
    </source>
</evidence>
<evidence type="ECO:0000256" key="8">
    <source>
        <dbReference type="ARBA" id="ARBA00023136"/>
    </source>
</evidence>
<sequence length="218" mass="23945">MHLNFEAIIPSIPLILQGLGITLKFTILSLLCGLPLGIGLALAKLSRMKVIRFIASAYTSVFRGTPLLVQLGLIYYATPQLTGYTISTFEAGILTFALNSAAYTSEIIRAGIQSVDKGQWEAAQMLGLSRRQTIFGIIMPQAIRNTLPALVNEMIDLLKESSLVSTIGEADLLRQAQKVASEKYLYFEPLIIAAACYYIIVMLIALLAKRLEKRLSYA</sequence>
<dbReference type="OrthoDB" id="7190458at2"/>
<comment type="function">
    <text evidence="9">Part of the ABC transporter complex GltIJKL involved in glutamate and aspartate uptake. Probably responsible for the translocation of the substrate across the membrane.</text>
</comment>
<dbReference type="PANTHER" id="PTHR30614:SF0">
    <property type="entry name" value="L-CYSTINE TRANSPORT SYSTEM PERMEASE PROTEIN TCYL"/>
    <property type="match status" value="1"/>
</dbReference>
<evidence type="ECO:0000256" key="4">
    <source>
        <dbReference type="ARBA" id="ARBA00022475"/>
    </source>
</evidence>
<dbReference type="Proteomes" id="UP000028926">
    <property type="component" value="Chromosome"/>
</dbReference>
<comment type="subcellular location">
    <subcellularLocation>
        <location evidence="1">Cell inner membrane</location>
        <topology evidence="1">Multi-pass membrane protein</topology>
    </subcellularLocation>
    <subcellularLocation>
        <location evidence="12">Cell membrane</location>
        <topology evidence="12">Multi-pass membrane protein</topology>
    </subcellularLocation>
</comment>
<keyword evidence="6" id="KW-0029">Amino-acid transport</keyword>
<dbReference type="InterPro" id="IPR035906">
    <property type="entry name" value="MetI-like_sf"/>
</dbReference>
<evidence type="ECO:0000256" key="11">
    <source>
        <dbReference type="ARBA" id="ARBA00073645"/>
    </source>
</evidence>
<evidence type="ECO:0000256" key="12">
    <source>
        <dbReference type="RuleBase" id="RU363032"/>
    </source>
</evidence>
<feature type="transmembrane region" description="Helical" evidence="12">
    <location>
        <begin position="21"/>
        <end position="43"/>
    </location>
</feature>
<dbReference type="NCBIfam" id="TIGR01726">
    <property type="entry name" value="HEQRo_perm_3TM"/>
    <property type="match status" value="1"/>
</dbReference>
<gene>
    <name evidence="14" type="ORF">ID47_03315</name>
</gene>
<dbReference type="HOGENOM" id="CLU_019602_1_1_5"/>
<evidence type="ECO:0000313" key="15">
    <source>
        <dbReference type="Proteomes" id="UP000028926"/>
    </source>
</evidence>
<dbReference type="GO" id="GO:0006865">
    <property type="term" value="P:amino acid transport"/>
    <property type="evidence" value="ECO:0007669"/>
    <property type="project" value="UniProtKB-KW"/>
</dbReference>
<evidence type="ECO:0000256" key="2">
    <source>
        <dbReference type="ARBA" id="ARBA00010072"/>
    </source>
</evidence>
<dbReference type="Gene3D" id="1.10.3720.10">
    <property type="entry name" value="MetI-like"/>
    <property type="match status" value="1"/>
</dbReference>
<dbReference type="PANTHER" id="PTHR30614">
    <property type="entry name" value="MEMBRANE COMPONENT OF AMINO ACID ABC TRANSPORTER"/>
    <property type="match status" value="1"/>
</dbReference>
<keyword evidence="7 12" id="KW-1133">Transmembrane helix</keyword>
<dbReference type="GO" id="GO:0043190">
    <property type="term" value="C:ATP-binding cassette (ABC) transporter complex"/>
    <property type="evidence" value="ECO:0007669"/>
    <property type="project" value="InterPro"/>
</dbReference>
<dbReference type="EMBL" id="CP008941">
    <property type="protein sequence ID" value="AIK95977.1"/>
    <property type="molecule type" value="Genomic_DNA"/>
</dbReference>
<dbReference type="RefSeq" id="WP_038463747.1">
    <property type="nucleotide sequence ID" value="NZ_CP008941.1"/>
</dbReference>
<organism evidence="14 15">
    <name type="scientific">Candidatus Odyssella acanthamoebae</name>
    <dbReference type="NCBI Taxonomy" id="91604"/>
    <lineage>
        <taxon>Bacteria</taxon>
        <taxon>Pseudomonadati</taxon>
        <taxon>Pseudomonadota</taxon>
        <taxon>Alphaproteobacteria</taxon>
        <taxon>Holosporales</taxon>
        <taxon>Candidatus Paracaedibacteraceae</taxon>
        <taxon>Candidatus Odyssella</taxon>
    </lineage>
</organism>
<dbReference type="Pfam" id="PF00528">
    <property type="entry name" value="BPD_transp_1"/>
    <property type="match status" value="1"/>
</dbReference>
<dbReference type="eggNOG" id="COG0765">
    <property type="taxonomic scope" value="Bacteria"/>
</dbReference>
<dbReference type="InterPro" id="IPR000515">
    <property type="entry name" value="MetI-like"/>
</dbReference>
<dbReference type="KEGG" id="paca:ID47_03315"/>
<protein>
    <recommendedName>
        <fullName evidence="11">Glutamate/aspartate import permease protein GltK</fullName>
    </recommendedName>
</protein>
<keyword evidence="4" id="KW-1003">Cell membrane</keyword>
<evidence type="ECO:0000256" key="5">
    <source>
        <dbReference type="ARBA" id="ARBA00022692"/>
    </source>
</evidence>
<dbReference type="PROSITE" id="PS50928">
    <property type="entry name" value="ABC_TM1"/>
    <property type="match status" value="1"/>
</dbReference>
<dbReference type="CDD" id="cd06261">
    <property type="entry name" value="TM_PBP2"/>
    <property type="match status" value="1"/>
</dbReference>
<accession>A0A077AS33</accession>
<keyword evidence="8 12" id="KW-0472">Membrane</keyword>
<dbReference type="SUPFAM" id="SSF161098">
    <property type="entry name" value="MetI-like"/>
    <property type="match status" value="1"/>
</dbReference>
<comment type="subunit">
    <text evidence="10">The complex is composed of two ATP-binding proteins (GltL), two transmembrane proteins (GltJ and GltK) and a solute-binding protein (GltI).</text>
</comment>
<evidence type="ECO:0000256" key="6">
    <source>
        <dbReference type="ARBA" id="ARBA00022970"/>
    </source>
</evidence>
<dbReference type="AlphaFoldDB" id="A0A077AS33"/>
<evidence type="ECO:0000256" key="7">
    <source>
        <dbReference type="ARBA" id="ARBA00022989"/>
    </source>
</evidence>
<feature type="domain" description="ABC transmembrane type-1" evidence="13">
    <location>
        <begin position="19"/>
        <end position="208"/>
    </location>
</feature>
<evidence type="ECO:0000256" key="10">
    <source>
        <dbReference type="ARBA" id="ARBA00062718"/>
    </source>
</evidence>
<keyword evidence="5 12" id="KW-0812">Transmembrane</keyword>
<dbReference type="GO" id="GO:0022857">
    <property type="term" value="F:transmembrane transporter activity"/>
    <property type="evidence" value="ECO:0007669"/>
    <property type="project" value="InterPro"/>
</dbReference>
<evidence type="ECO:0000313" key="14">
    <source>
        <dbReference type="EMBL" id="AIK95977.1"/>
    </source>
</evidence>